<feature type="compositionally biased region" description="Polar residues" evidence="1">
    <location>
        <begin position="10"/>
        <end position="25"/>
    </location>
</feature>
<evidence type="ECO:0000313" key="3">
    <source>
        <dbReference type="Proteomes" id="UP000269221"/>
    </source>
</evidence>
<proteinExistence type="predicted"/>
<evidence type="ECO:0000313" key="2">
    <source>
        <dbReference type="EMBL" id="RMC14884.1"/>
    </source>
</evidence>
<dbReference type="AlphaFoldDB" id="A0A3M0KU10"/>
<comment type="caution">
    <text evidence="2">The sequence shown here is derived from an EMBL/GenBank/DDBJ whole genome shotgun (WGS) entry which is preliminary data.</text>
</comment>
<keyword evidence="3" id="KW-1185">Reference proteome</keyword>
<dbReference type="EMBL" id="QRBI01000104">
    <property type="protein sequence ID" value="RMC14884.1"/>
    <property type="molecule type" value="Genomic_DNA"/>
</dbReference>
<name>A0A3M0KU10_HIRRU</name>
<dbReference type="Proteomes" id="UP000269221">
    <property type="component" value="Unassembled WGS sequence"/>
</dbReference>
<feature type="region of interest" description="Disordered" evidence="1">
    <location>
        <begin position="1"/>
        <end position="25"/>
    </location>
</feature>
<sequence length="117" mass="12720">MRKSPRTECSAPNENTQGNLGISGTLDTETELEEAICKEGKPEGMSADDSKRDSKPVGVHQWVQVNAFLLISTLLPKTVCPKILSQQIHNTSKSGVMKFQVSVSPAETENSFSSQNI</sequence>
<organism evidence="2 3">
    <name type="scientific">Hirundo rustica rustica</name>
    <dbReference type="NCBI Taxonomy" id="333673"/>
    <lineage>
        <taxon>Eukaryota</taxon>
        <taxon>Metazoa</taxon>
        <taxon>Chordata</taxon>
        <taxon>Craniata</taxon>
        <taxon>Vertebrata</taxon>
        <taxon>Euteleostomi</taxon>
        <taxon>Archelosauria</taxon>
        <taxon>Archosauria</taxon>
        <taxon>Dinosauria</taxon>
        <taxon>Saurischia</taxon>
        <taxon>Theropoda</taxon>
        <taxon>Coelurosauria</taxon>
        <taxon>Aves</taxon>
        <taxon>Neognathae</taxon>
        <taxon>Neoaves</taxon>
        <taxon>Telluraves</taxon>
        <taxon>Australaves</taxon>
        <taxon>Passeriformes</taxon>
        <taxon>Sylvioidea</taxon>
        <taxon>Hirundinidae</taxon>
        <taxon>Hirundo</taxon>
    </lineage>
</organism>
<gene>
    <name evidence="2" type="ORF">DUI87_07061</name>
</gene>
<protein>
    <submittedName>
        <fullName evidence="2">Uncharacterized protein</fullName>
    </submittedName>
</protein>
<reference evidence="2 3" key="1">
    <citation type="submission" date="2018-07" db="EMBL/GenBank/DDBJ databases">
        <title>A high quality draft genome assembly of the barn swallow (H. rustica rustica).</title>
        <authorList>
            <person name="Formenti G."/>
            <person name="Chiara M."/>
            <person name="Poveda L."/>
            <person name="Francoijs K.-J."/>
            <person name="Bonisoli-Alquati A."/>
            <person name="Canova L."/>
            <person name="Gianfranceschi L."/>
            <person name="Horner D.S."/>
            <person name="Saino N."/>
        </authorList>
    </citation>
    <scope>NUCLEOTIDE SEQUENCE [LARGE SCALE GENOMIC DNA]</scope>
    <source>
        <strain evidence="2">Chelidonia</strain>
        <tissue evidence="2">Blood</tissue>
    </source>
</reference>
<accession>A0A3M0KU10</accession>
<evidence type="ECO:0000256" key="1">
    <source>
        <dbReference type="SAM" id="MobiDB-lite"/>
    </source>
</evidence>